<evidence type="ECO:0000256" key="1">
    <source>
        <dbReference type="SAM" id="Coils"/>
    </source>
</evidence>
<dbReference type="EMBL" id="BFEA01000604">
    <property type="protein sequence ID" value="GBG87274.1"/>
    <property type="molecule type" value="Genomic_DNA"/>
</dbReference>
<reference evidence="3 4" key="1">
    <citation type="journal article" date="2018" name="Cell">
        <title>The Chara Genome: Secondary Complexity and Implications for Plant Terrestrialization.</title>
        <authorList>
            <person name="Nishiyama T."/>
            <person name="Sakayama H."/>
            <person name="Vries J.D."/>
            <person name="Buschmann H."/>
            <person name="Saint-Marcoux D."/>
            <person name="Ullrich K.K."/>
            <person name="Haas F.B."/>
            <person name="Vanderstraeten L."/>
            <person name="Becker D."/>
            <person name="Lang D."/>
            <person name="Vosolsobe S."/>
            <person name="Rombauts S."/>
            <person name="Wilhelmsson P.K.I."/>
            <person name="Janitza P."/>
            <person name="Kern R."/>
            <person name="Heyl A."/>
            <person name="Rumpler F."/>
            <person name="Villalobos L.I.A.C."/>
            <person name="Clay J.M."/>
            <person name="Skokan R."/>
            <person name="Toyoda A."/>
            <person name="Suzuki Y."/>
            <person name="Kagoshima H."/>
            <person name="Schijlen E."/>
            <person name="Tajeshwar N."/>
            <person name="Catarino B."/>
            <person name="Hetherington A.J."/>
            <person name="Saltykova A."/>
            <person name="Bonnot C."/>
            <person name="Breuninger H."/>
            <person name="Symeonidi A."/>
            <person name="Radhakrishnan G.V."/>
            <person name="Van Nieuwerburgh F."/>
            <person name="Deforce D."/>
            <person name="Chang C."/>
            <person name="Karol K.G."/>
            <person name="Hedrich R."/>
            <person name="Ulvskov P."/>
            <person name="Glockner G."/>
            <person name="Delwiche C.F."/>
            <person name="Petrasek J."/>
            <person name="Van de Peer Y."/>
            <person name="Friml J."/>
            <person name="Beilby M."/>
            <person name="Dolan L."/>
            <person name="Kohara Y."/>
            <person name="Sugano S."/>
            <person name="Fujiyama A."/>
            <person name="Delaux P.-M."/>
            <person name="Quint M."/>
            <person name="TheiBen G."/>
            <person name="Hagemann M."/>
            <person name="Harholt J."/>
            <person name="Dunand C."/>
            <person name="Zachgo S."/>
            <person name="Langdale J."/>
            <person name="Maumus F."/>
            <person name="Straeten D.V.D."/>
            <person name="Gould S.B."/>
            <person name="Rensing S.A."/>
        </authorList>
    </citation>
    <scope>NUCLEOTIDE SEQUENCE [LARGE SCALE GENOMIC DNA]</scope>
    <source>
        <strain evidence="3 4">S276</strain>
    </source>
</reference>
<feature type="region of interest" description="Disordered" evidence="2">
    <location>
        <begin position="371"/>
        <end position="486"/>
    </location>
</feature>
<gene>
    <name evidence="3" type="ORF">CBR_g45334</name>
</gene>
<evidence type="ECO:0000256" key="2">
    <source>
        <dbReference type="SAM" id="MobiDB-lite"/>
    </source>
</evidence>
<dbReference type="AlphaFoldDB" id="A0A388LY72"/>
<dbReference type="Gramene" id="GBG87274">
    <property type="protein sequence ID" value="GBG87274"/>
    <property type="gene ID" value="CBR_g45334"/>
</dbReference>
<feature type="compositionally biased region" description="Polar residues" evidence="2">
    <location>
        <begin position="469"/>
        <end position="479"/>
    </location>
</feature>
<accession>A0A388LY72</accession>
<evidence type="ECO:0000313" key="4">
    <source>
        <dbReference type="Proteomes" id="UP000265515"/>
    </source>
</evidence>
<name>A0A388LY72_CHABU</name>
<organism evidence="3 4">
    <name type="scientific">Chara braunii</name>
    <name type="common">Braun's stonewort</name>
    <dbReference type="NCBI Taxonomy" id="69332"/>
    <lineage>
        <taxon>Eukaryota</taxon>
        <taxon>Viridiplantae</taxon>
        <taxon>Streptophyta</taxon>
        <taxon>Charophyceae</taxon>
        <taxon>Charales</taxon>
        <taxon>Characeae</taxon>
        <taxon>Chara</taxon>
    </lineage>
</organism>
<feature type="region of interest" description="Disordered" evidence="2">
    <location>
        <begin position="138"/>
        <end position="224"/>
    </location>
</feature>
<keyword evidence="4" id="KW-1185">Reference proteome</keyword>
<feature type="compositionally biased region" description="Basic and acidic residues" evidence="2">
    <location>
        <begin position="138"/>
        <end position="155"/>
    </location>
</feature>
<evidence type="ECO:0000313" key="3">
    <source>
        <dbReference type="EMBL" id="GBG87274.1"/>
    </source>
</evidence>
<feature type="compositionally biased region" description="Basic and acidic residues" evidence="2">
    <location>
        <begin position="371"/>
        <end position="433"/>
    </location>
</feature>
<sequence length="500" mass="58002">MKLSKVTRVGGYKKKTEEVGAGCLRWKTCVVRLWQLIENFPRDEIEDDLTFDGTNLDDFVDNLQLSAEEGGGNDEEKKKRLVERTEKSQNEDVKRIVEEAWTWQGILIKLQMTYTQMRQDQTKRERLQEKGLWIGREKDELQRKTQEEGEEKDVPLRGLRSKPRTFPKDRRSGADQAVEKEEEEKKEVAVELKKDQGKIRESGKEIGEMEKGRNEKEVCEDSDALGKGLRSELKGSIELSTQRFIDYIPGLLKEMSRLRKREEERDVQMTRLIEDLKGMRKEVEDLNKGKEELLKQVSTLEVPLAQKGKELEDEVVEREKKMEKKVEGLCSGISVQGEDLEKEITEREKMSQIWEMRWNEILKEMKELKLSHQEKEKETTRVVEWKDEEGFKIKMTAGEREESLSIKEEERKDEQTEVGKEGPSSKRPQEQPRVEGPPASEEEKSECLALPQQKGIKRNGQPGMKSSEGAGSQTETSAQSHKKKARYNKVRSGCFFCTKE</sequence>
<protein>
    <submittedName>
        <fullName evidence="3">Uncharacterized protein</fullName>
    </submittedName>
</protein>
<dbReference type="Proteomes" id="UP000265515">
    <property type="component" value="Unassembled WGS sequence"/>
</dbReference>
<feature type="coiled-coil region" evidence="1">
    <location>
        <begin position="269"/>
        <end position="296"/>
    </location>
</feature>
<keyword evidence="1" id="KW-0175">Coiled coil</keyword>
<feature type="compositionally biased region" description="Basic and acidic residues" evidence="2">
    <location>
        <begin position="166"/>
        <end position="219"/>
    </location>
</feature>
<comment type="caution">
    <text evidence="3">The sequence shown here is derived from an EMBL/GenBank/DDBJ whole genome shotgun (WGS) entry which is preliminary data.</text>
</comment>
<proteinExistence type="predicted"/>